<reference evidence="4 5" key="1">
    <citation type="journal article" date="2013" name="Genome Biol.">
        <title>Draft genome of the mountain pine beetle, Dendroctonus ponderosae Hopkins, a major forest pest.</title>
        <authorList>
            <person name="Keeling C.I."/>
            <person name="Yuen M.M."/>
            <person name="Liao N.Y."/>
            <person name="Docking T.R."/>
            <person name="Chan S.K."/>
            <person name="Taylor G.A."/>
            <person name="Palmquist D.L."/>
            <person name="Jackman S.D."/>
            <person name="Nguyen A."/>
            <person name="Li M."/>
            <person name="Henderson H."/>
            <person name="Janes J.K."/>
            <person name="Zhao Y."/>
            <person name="Pandoh P."/>
            <person name="Moore R."/>
            <person name="Sperling F.A."/>
            <person name="Huber D.P."/>
            <person name="Birol I."/>
            <person name="Jones S.J."/>
            <person name="Bohlmann J."/>
        </authorList>
    </citation>
    <scope>NUCLEOTIDE SEQUENCE</scope>
</reference>
<sequence length="356" mass="38078">MPSASFTSSKSYVLRSRRKAGDNRIPTPSRTSNAKPCEPTCPVQPNQNAPAPSAAGSSTPTTQGTSPPPQSSGGSSGPPLAGPLAAHQSPYDLRRKPPQHQGIAGVPGPSTSAATAGGAPASPPCSSGGASGSCYRYSMLPARKRPRKLCPPSYESCTNTAAHYLQYELPDEVVLTIFSYLLELDLCRVSQVCKRFNVISNDTELWKRLYQNVYEYDLPLFSLSACKFEFLSPKECEMANPWKEAFRQLYRGIHSALDYVDERSGTNSTTGSVTGSCSNHSTDGGNAQQGALIFLHAGTYHGEFLVIDSDISLIGAGPGNVAESVVLERESESTVIFVEGAKNDYAGYMTLKFSLN</sequence>
<keyword evidence="1" id="KW-0677">Repeat</keyword>
<dbReference type="FunFam" id="1.20.1280.50:FF:000003">
    <property type="entry name" value="F-box only protein 11"/>
    <property type="match status" value="1"/>
</dbReference>
<gene>
    <name evidence="4" type="ORF">D910_02820</name>
</gene>
<dbReference type="OrthoDB" id="427974at2759"/>
<organism evidence="4 5">
    <name type="scientific">Dendroctonus ponderosae</name>
    <name type="common">Mountain pine beetle</name>
    <dbReference type="NCBI Taxonomy" id="77166"/>
    <lineage>
        <taxon>Eukaryota</taxon>
        <taxon>Metazoa</taxon>
        <taxon>Ecdysozoa</taxon>
        <taxon>Arthropoda</taxon>
        <taxon>Hexapoda</taxon>
        <taxon>Insecta</taxon>
        <taxon>Pterygota</taxon>
        <taxon>Neoptera</taxon>
        <taxon>Endopterygota</taxon>
        <taxon>Coleoptera</taxon>
        <taxon>Polyphaga</taxon>
        <taxon>Cucujiformia</taxon>
        <taxon>Curculionidae</taxon>
        <taxon>Scolytinae</taxon>
        <taxon>Dendroctonus</taxon>
    </lineage>
</organism>
<dbReference type="InterPro" id="IPR001810">
    <property type="entry name" value="F-box_dom"/>
</dbReference>
<dbReference type="STRING" id="77166.U4U631"/>
<dbReference type="SUPFAM" id="SSF51126">
    <property type="entry name" value="Pectin lyase-like"/>
    <property type="match status" value="1"/>
</dbReference>
<dbReference type="InterPro" id="IPR011050">
    <property type="entry name" value="Pectin_lyase_fold/virulence"/>
</dbReference>
<feature type="compositionally biased region" description="Low complexity" evidence="2">
    <location>
        <begin position="107"/>
        <end position="130"/>
    </location>
</feature>
<evidence type="ECO:0000313" key="4">
    <source>
        <dbReference type="EMBL" id="ERL85400.1"/>
    </source>
</evidence>
<dbReference type="SMART" id="SM00256">
    <property type="entry name" value="FBOX"/>
    <property type="match status" value="1"/>
</dbReference>
<dbReference type="Pfam" id="PF12937">
    <property type="entry name" value="F-box-like"/>
    <property type="match status" value="1"/>
</dbReference>
<dbReference type="PANTHER" id="PTHR22990:SF20">
    <property type="entry name" value="F-BOX ONLY PROTEIN 11"/>
    <property type="match status" value="1"/>
</dbReference>
<evidence type="ECO:0000256" key="1">
    <source>
        <dbReference type="ARBA" id="ARBA00022737"/>
    </source>
</evidence>
<dbReference type="InterPro" id="IPR036047">
    <property type="entry name" value="F-box-like_dom_sf"/>
</dbReference>
<dbReference type="SUPFAM" id="SSF81383">
    <property type="entry name" value="F-box domain"/>
    <property type="match status" value="1"/>
</dbReference>
<protein>
    <recommendedName>
        <fullName evidence="3">F-box domain-containing protein</fullName>
    </recommendedName>
</protein>
<dbReference type="InterPro" id="IPR051550">
    <property type="entry name" value="SCF-Subunits/Alg-Epimerases"/>
</dbReference>
<dbReference type="GO" id="GO:0006511">
    <property type="term" value="P:ubiquitin-dependent protein catabolic process"/>
    <property type="evidence" value="ECO:0007669"/>
    <property type="project" value="TreeGrafter"/>
</dbReference>
<proteinExistence type="predicted"/>
<evidence type="ECO:0000259" key="3">
    <source>
        <dbReference type="PROSITE" id="PS50181"/>
    </source>
</evidence>
<feature type="region of interest" description="Disordered" evidence="2">
    <location>
        <begin position="1"/>
        <end position="130"/>
    </location>
</feature>
<evidence type="ECO:0000313" key="5">
    <source>
        <dbReference type="Proteomes" id="UP000030742"/>
    </source>
</evidence>
<feature type="compositionally biased region" description="Low complexity" evidence="2">
    <location>
        <begin position="44"/>
        <end position="86"/>
    </location>
</feature>
<feature type="domain" description="F-box" evidence="3">
    <location>
        <begin position="163"/>
        <end position="209"/>
    </location>
</feature>
<dbReference type="EMBL" id="KB631691">
    <property type="protein sequence ID" value="ERL85400.1"/>
    <property type="molecule type" value="Genomic_DNA"/>
</dbReference>
<name>U4U631_DENPD</name>
<dbReference type="InterPro" id="IPR047505">
    <property type="entry name" value="F-box_FBXO11"/>
</dbReference>
<dbReference type="Proteomes" id="UP000030742">
    <property type="component" value="Unassembled WGS sequence"/>
</dbReference>
<dbReference type="CDD" id="cd22091">
    <property type="entry name" value="F-box_FBXO11"/>
    <property type="match status" value="1"/>
</dbReference>
<accession>U4U631</accession>
<dbReference type="Gene3D" id="1.20.1280.50">
    <property type="match status" value="1"/>
</dbReference>
<dbReference type="AlphaFoldDB" id="U4U631"/>
<dbReference type="PANTHER" id="PTHR22990">
    <property type="entry name" value="F-BOX ONLY PROTEIN"/>
    <property type="match status" value="1"/>
</dbReference>
<evidence type="ECO:0000256" key="2">
    <source>
        <dbReference type="SAM" id="MobiDB-lite"/>
    </source>
</evidence>
<dbReference type="GO" id="GO:0042981">
    <property type="term" value="P:regulation of apoptotic process"/>
    <property type="evidence" value="ECO:0007669"/>
    <property type="project" value="TreeGrafter"/>
</dbReference>
<dbReference type="PROSITE" id="PS50181">
    <property type="entry name" value="FBOX"/>
    <property type="match status" value="1"/>
</dbReference>
<feature type="compositionally biased region" description="Polar residues" evidence="2">
    <location>
        <begin position="1"/>
        <end position="11"/>
    </location>
</feature>